<reference evidence="1" key="1">
    <citation type="journal article" date="2015" name="Nature">
        <title>Complex archaea that bridge the gap between prokaryotes and eukaryotes.</title>
        <authorList>
            <person name="Spang A."/>
            <person name="Saw J.H."/>
            <person name="Jorgensen S.L."/>
            <person name="Zaremba-Niedzwiedzka K."/>
            <person name="Martijn J."/>
            <person name="Lind A.E."/>
            <person name="van Eijk R."/>
            <person name="Schleper C."/>
            <person name="Guy L."/>
            <person name="Ettema T.J."/>
        </authorList>
    </citation>
    <scope>NUCLEOTIDE SEQUENCE</scope>
</reference>
<proteinExistence type="predicted"/>
<dbReference type="AlphaFoldDB" id="A0A0F9QAF7"/>
<protein>
    <submittedName>
        <fullName evidence="1">Uncharacterized protein</fullName>
    </submittedName>
</protein>
<name>A0A0F9QAF7_9ZZZZ</name>
<dbReference type="EMBL" id="LAZR01001677">
    <property type="protein sequence ID" value="KKN40945.1"/>
    <property type="molecule type" value="Genomic_DNA"/>
</dbReference>
<evidence type="ECO:0000313" key="1">
    <source>
        <dbReference type="EMBL" id="KKN40945.1"/>
    </source>
</evidence>
<accession>A0A0F9QAF7</accession>
<organism evidence="1">
    <name type="scientific">marine sediment metagenome</name>
    <dbReference type="NCBI Taxonomy" id="412755"/>
    <lineage>
        <taxon>unclassified sequences</taxon>
        <taxon>metagenomes</taxon>
        <taxon>ecological metagenomes</taxon>
    </lineage>
</organism>
<sequence length="77" mass="9149">MRQKIRTFRYYSYRMFCKIRYRHFPEVPLSVAGKLWALEPDKPHLEGKTALLKHHAEAMTRAGHKVRCLSRGSYDRG</sequence>
<gene>
    <name evidence="1" type="ORF">LCGC14_0728300</name>
</gene>
<comment type="caution">
    <text evidence="1">The sequence shown here is derived from an EMBL/GenBank/DDBJ whole genome shotgun (WGS) entry which is preliminary data.</text>
</comment>